<dbReference type="InterPro" id="IPR007159">
    <property type="entry name" value="SpoVT-AbrB_dom"/>
</dbReference>
<dbReference type="PROSITE" id="PS51740">
    <property type="entry name" value="SPOVT_ABRB"/>
    <property type="match status" value="1"/>
</dbReference>
<dbReference type="Proteomes" id="UP000000532">
    <property type="component" value="Plasmid pTT27"/>
</dbReference>
<dbReference type="NCBIfam" id="TIGR01439">
    <property type="entry name" value="lp_hng_hel_AbrB"/>
    <property type="match status" value="1"/>
</dbReference>
<evidence type="ECO:0000256" key="2">
    <source>
        <dbReference type="SAM" id="MobiDB-lite"/>
    </source>
</evidence>
<dbReference type="AlphaFoldDB" id="Q53W01"/>
<name>Q53W01_THET8</name>
<dbReference type="EnsemblBacteria" id="BAD71964">
    <property type="protein sequence ID" value="BAD71964"/>
    <property type="gene ID" value="BAD71964"/>
</dbReference>
<keyword evidence="4" id="KW-0614">Plasmid</keyword>
<dbReference type="SUPFAM" id="SSF89447">
    <property type="entry name" value="AbrB/MazE/MraZ-like"/>
    <property type="match status" value="1"/>
</dbReference>
<dbReference type="InterPro" id="IPR037914">
    <property type="entry name" value="SpoVT-AbrB_sf"/>
</dbReference>
<keyword evidence="5" id="KW-1185">Reference proteome</keyword>
<feature type="domain" description="SpoVT-AbrB" evidence="3">
    <location>
        <begin position="58"/>
        <end position="103"/>
    </location>
</feature>
<evidence type="ECO:0000313" key="4">
    <source>
        <dbReference type="EMBL" id="BAD71964.1"/>
    </source>
</evidence>
<feature type="region of interest" description="Disordered" evidence="2">
    <location>
        <begin position="1"/>
        <end position="20"/>
    </location>
</feature>
<dbReference type="KEGG" id="ttj:TTHB168"/>
<reference evidence="4 5" key="1">
    <citation type="submission" date="2004-11" db="EMBL/GenBank/DDBJ databases">
        <title>Complete genome sequence of Thermus thermophilus HB8.</title>
        <authorList>
            <person name="Masui R."/>
            <person name="Kurokawa K."/>
            <person name="Nakagawa N."/>
            <person name="Tokunaga F."/>
            <person name="Koyama Y."/>
            <person name="Shibata T."/>
            <person name="Oshima T."/>
            <person name="Yokoyama S."/>
            <person name="Yasunaga T."/>
            <person name="Kuramitsu S."/>
        </authorList>
    </citation>
    <scope>NUCLEOTIDE SEQUENCE [LARGE SCALE GENOMIC DNA]</scope>
    <source>
        <strain evidence="5">ATCC 27634 / DSM 579 / HB8</strain>
        <plasmid evidence="4 5">pTT27</plasmid>
    </source>
</reference>
<keyword evidence="1" id="KW-0238">DNA-binding</keyword>
<sequence>MRDTRGGDQGGGLEAQGGAEARNALPPETIVLILPWEPGSRRQPLKAGQVILKWGGYTMPYLVGPKGQVVIAKEIRERLGIRPGWRVIQRLVDDHVELYFLPPPHKASLKGLLRDKIRGTVSEEAWAEARERAWRASWSEEGEG</sequence>
<dbReference type="Gene3D" id="2.10.260.10">
    <property type="match status" value="1"/>
</dbReference>
<dbReference type="PATRIC" id="fig|300852.9.peg.2118"/>
<proteinExistence type="predicted"/>
<evidence type="ECO:0000256" key="1">
    <source>
        <dbReference type="PROSITE-ProRule" id="PRU01076"/>
    </source>
</evidence>
<dbReference type="HOGENOM" id="CLU_1795580_0_0_0"/>
<accession>Q53W01</accession>
<dbReference type="GO" id="GO:0003677">
    <property type="term" value="F:DNA binding"/>
    <property type="evidence" value="ECO:0007669"/>
    <property type="project" value="UniProtKB-UniRule"/>
</dbReference>
<gene>
    <name evidence="4" type="ordered locus">TTHB168</name>
</gene>
<organism evidence="4 5">
    <name type="scientific">Thermus thermophilus (strain ATCC 27634 / DSM 579 / HB8)</name>
    <dbReference type="NCBI Taxonomy" id="300852"/>
    <lineage>
        <taxon>Bacteria</taxon>
        <taxon>Thermotogati</taxon>
        <taxon>Deinococcota</taxon>
        <taxon>Deinococci</taxon>
        <taxon>Thermales</taxon>
        <taxon>Thermaceae</taxon>
        <taxon>Thermus</taxon>
    </lineage>
</organism>
<evidence type="ECO:0000259" key="3">
    <source>
        <dbReference type="PROSITE" id="PS51740"/>
    </source>
</evidence>
<geneLocation type="plasmid" evidence="4 5">
    <name>pTT27</name>
</geneLocation>
<evidence type="ECO:0000313" key="5">
    <source>
        <dbReference type="Proteomes" id="UP000000532"/>
    </source>
</evidence>
<protein>
    <recommendedName>
        <fullName evidence="3">SpoVT-AbrB domain-containing protein</fullName>
    </recommendedName>
</protein>
<dbReference type="EMBL" id="AP008227">
    <property type="protein sequence ID" value="BAD71964.1"/>
    <property type="molecule type" value="Genomic_DNA"/>
</dbReference>